<dbReference type="EMBL" id="JAKNCT010000008">
    <property type="protein sequence ID" value="MCG5031329.1"/>
    <property type="molecule type" value="Genomic_DNA"/>
</dbReference>
<evidence type="ECO:0000256" key="1">
    <source>
        <dbReference type="ARBA" id="ARBA00004162"/>
    </source>
</evidence>
<evidence type="ECO:0000256" key="8">
    <source>
        <dbReference type="ARBA" id="ARBA00022989"/>
    </source>
</evidence>
<dbReference type="PRINTS" id="PR01853">
    <property type="entry name" value="YAJCTRNLCASE"/>
</dbReference>
<evidence type="ECO:0000256" key="9">
    <source>
        <dbReference type="ARBA" id="ARBA00023010"/>
    </source>
</evidence>
<evidence type="ECO:0000256" key="11">
    <source>
        <dbReference type="SAM" id="Phobius"/>
    </source>
</evidence>
<dbReference type="SMART" id="SM01323">
    <property type="entry name" value="YajC"/>
    <property type="match status" value="1"/>
</dbReference>
<keyword evidence="8 11" id="KW-1133">Transmembrane helix</keyword>
<keyword evidence="4" id="KW-0813">Transport</keyword>
<gene>
    <name evidence="12" type="primary">yajC</name>
    <name evidence="12" type="ORF">MAF45_07735</name>
</gene>
<evidence type="ECO:0000256" key="10">
    <source>
        <dbReference type="ARBA" id="ARBA00023136"/>
    </source>
</evidence>
<evidence type="ECO:0000256" key="7">
    <source>
        <dbReference type="ARBA" id="ARBA00022927"/>
    </source>
</evidence>
<dbReference type="InterPro" id="IPR003849">
    <property type="entry name" value="Preprotein_translocase_YajC"/>
</dbReference>
<dbReference type="Proteomes" id="UP001297600">
    <property type="component" value="Unassembled WGS sequence"/>
</dbReference>
<reference evidence="12 13" key="1">
    <citation type="submission" date="2022-02" db="EMBL/GenBank/DDBJ databases">
        <title>Mesosutterella porci, a novel member of the family Sutterellaceae from pig feces.</title>
        <authorList>
            <person name="Wylensek D."/>
            <person name="Clavel T."/>
        </authorList>
    </citation>
    <scope>NUCLEOTIDE SEQUENCE [LARGE SCALE GENOMIC DNA]</scope>
    <source>
        <strain evidence="13">oilRF-744-wt-GAM-9</strain>
    </source>
</reference>
<comment type="subcellular location">
    <subcellularLocation>
        <location evidence="1">Cell membrane</location>
        <topology evidence="1">Single-pass membrane protein</topology>
    </subcellularLocation>
</comment>
<feature type="transmembrane region" description="Helical" evidence="11">
    <location>
        <begin position="12"/>
        <end position="38"/>
    </location>
</feature>
<accession>A0ABS9MRT6</accession>
<dbReference type="PANTHER" id="PTHR33909:SF1">
    <property type="entry name" value="SEC TRANSLOCON ACCESSORY COMPLEX SUBUNIT YAJC"/>
    <property type="match status" value="1"/>
</dbReference>
<proteinExistence type="inferred from homology"/>
<evidence type="ECO:0000313" key="13">
    <source>
        <dbReference type="Proteomes" id="UP001297600"/>
    </source>
</evidence>
<comment type="caution">
    <text evidence="12">The sequence shown here is derived from an EMBL/GenBank/DDBJ whole genome shotgun (WGS) entry which is preliminary data.</text>
</comment>
<evidence type="ECO:0000256" key="2">
    <source>
        <dbReference type="ARBA" id="ARBA00006742"/>
    </source>
</evidence>
<keyword evidence="10 11" id="KW-0472">Membrane</keyword>
<protein>
    <recommendedName>
        <fullName evidence="3">Sec translocon accessory complex subunit YajC</fullName>
    </recommendedName>
</protein>
<evidence type="ECO:0000313" key="12">
    <source>
        <dbReference type="EMBL" id="MCG5031329.1"/>
    </source>
</evidence>
<dbReference type="RefSeq" id="WP_237979060.1">
    <property type="nucleotide sequence ID" value="NZ_JAKNCT010000008.1"/>
</dbReference>
<keyword evidence="9" id="KW-0811">Translocation</keyword>
<sequence>MLFITDALAADAAAGGAAAAAMQFVPLILIIVVFWLFLIRPQQKRAKEHQKMVEGLKTGDEVMTAGGLMGKVTALDNANIKIQIAEVDGKAVTLQLSRQTVANVLPKGTVKF</sequence>
<evidence type="ECO:0000256" key="6">
    <source>
        <dbReference type="ARBA" id="ARBA00022692"/>
    </source>
</evidence>
<evidence type="ECO:0000256" key="3">
    <source>
        <dbReference type="ARBA" id="ARBA00014962"/>
    </source>
</evidence>
<keyword evidence="6 11" id="KW-0812">Transmembrane</keyword>
<comment type="similarity">
    <text evidence="2">Belongs to the YajC family.</text>
</comment>
<dbReference type="Pfam" id="PF02699">
    <property type="entry name" value="YajC"/>
    <property type="match status" value="1"/>
</dbReference>
<keyword evidence="7" id="KW-0653">Protein transport</keyword>
<organism evidence="12 13">
    <name type="scientific">Mesosutterella porci</name>
    <dbReference type="NCBI Taxonomy" id="2915351"/>
    <lineage>
        <taxon>Bacteria</taxon>
        <taxon>Pseudomonadati</taxon>
        <taxon>Pseudomonadota</taxon>
        <taxon>Betaproteobacteria</taxon>
        <taxon>Burkholderiales</taxon>
        <taxon>Sutterellaceae</taxon>
        <taxon>Mesosutterella</taxon>
    </lineage>
</organism>
<evidence type="ECO:0000256" key="4">
    <source>
        <dbReference type="ARBA" id="ARBA00022448"/>
    </source>
</evidence>
<dbReference type="PANTHER" id="PTHR33909">
    <property type="entry name" value="SEC TRANSLOCON ACCESSORY COMPLEX SUBUNIT YAJC"/>
    <property type="match status" value="1"/>
</dbReference>
<evidence type="ECO:0000256" key="5">
    <source>
        <dbReference type="ARBA" id="ARBA00022475"/>
    </source>
</evidence>
<keyword evidence="5" id="KW-1003">Cell membrane</keyword>
<dbReference type="NCBIfam" id="TIGR00739">
    <property type="entry name" value="yajC"/>
    <property type="match status" value="1"/>
</dbReference>
<name>A0ABS9MRT6_9BURK</name>
<keyword evidence="13" id="KW-1185">Reference proteome</keyword>